<evidence type="ECO:0000313" key="10">
    <source>
        <dbReference type="Proteomes" id="UP000631114"/>
    </source>
</evidence>
<dbReference type="CDD" id="cd01374">
    <property type="entry name" value="KISc_CENP_E"/>
    <property type="match status" value="1"/>
</dbReference>
<dbReference type="FunFam" id="3.40.850.10:FF:000026">
    <property type="entry name" value="Centromere-associated protein E"/>
    <property type="match status" value="1"/>
</dbReference>
<sequence>MERIYVTVRPRPLSTEDAKSSPWRISGNSISISNQSTKFDFDRIFEEDCKTEEVYEARTKDIVSAAVRGFNGTVFAYGQTNSGKTHTMRGSAVEPGVIRLAIRDLFDIIQEDLDREFLLRMSYMEIYNEEINDLLAPEHRKLQIHENLERGIFVAGLKEEIVATPEQVLDLMEFGESHRHIGETNMNVYSSRSHTIFRMIIESRVKTEDDNVGASCDAVRVSVVNLVDLAGSERAAKTGAEGVRLKEGSHINKSLMTLGTVIKKLSEGVESQGGHVPYRDSKLTRILQPSLGGNANTAIICNITLAQIHADETKSSLQFASRALRVTNCARVNEILTDAALLKRQKKEIEELRARLQGSHAEHFGEEILNLRNTLLQSELERERIALELQEEKKAQALRERRLQEQAKKIENLSSMVLNSSVDENRFTHKKGKRRETWCPNVMSHDTRGKVLATTQLKSSAGEHIRPKRDMGLPLPFKDLVNEIESVKSENPQSNCTPGKYASNDLLEVCLLPDACSLLNVTNRRKPHTRKKNSLENGSEGLQTDYEELLVEFETQGITKDIEIECLTKRLAAAECHADMRSSSFSVCQLDGSTSHVDRIITSRESEAIVIIKQLQEQVKMLEIEKSSIQQNLDDVIELATKQNISAGEMYKEATLIVYSQHYNEYFFVLAAISAIYSNSSHVSIVIVVLKCCLVLYGGVCWLRNPILLVSAIDCVILDRVCVICEELLNARKDASMAQEELLFQASLQKIEENDAESDVELLMEVQEIVFEVEKSKNAIESISSVVDELFKSFAAVSDILLELKSFPCQCSGNLKTIMCSHEKICNFMERKISELETNESTMHRQSVDLSKQIQELQHNLNESERILMERCQQHDLEKVDLHLLIENLEKETMCLSSTSLTREKETLRKELEKAKIKLKETEFKLKNAIQDKTKLEGEKAQAEREMKKLHGQKTLLERDISKRDSLVGKRRESKAFDSNKARVNSFQCEQALQGEYKKLEVVAFEMETTIASLEEQLAASNGEKEEAFFRNDILVSELEETLNKLSTTSYELKMLQEEFSSIQLTDALLELEEEKAIWLTKEKASIESIAEKAKLSNAELAVLSKELQEVRVELESCNEESKLLREKLVLSVENAEYERKCRCDLKIEVLIMERDKLLAQNEEQQRHMVEVEIHTKHSEDLYLKAKAHIEELTARISSVEAKKMHSDTVHTTNERAKLRMRLRGTQAKLDAFRGRHKEAIDEIGYMNKKYKEASTKLKEQLASCGIEILQLKKDLVSRDR</sequence>
<dbReference type="GO" id="GO:0000226">
    <property type="term" value="P:microtubule cytoskeleton organization"/>
    <property type="evidence" value="ECO:0007669"/>
    <property type="project" value="UniProtKB-ARBA"/>
</dbReference>
<dbReference type="GO" id="GO:0005524">
    <property type="term" value="F:ATP binding"/>
    <property type="evidence" value="ECO:0007669"/>
    <property type="project" value="UniProtKB-UniRule"/>
</dbReference>
<evidence type="ECO:0000256" key="6">
    <source>
        <dbReference type="PROSITE-ProRule" id="PRU00283"/>
    </source>
</evidence>
<keyword evidence="10" id="KW-1185">Reference proteome</keyword>
<feature type="coiled-coil region" evidence="7">
    <location>
        <begin position="332"/>
        <end position="407"/>
    </location>
</feature>
<reference evidence="9 10" key="1">
    <citation type="submission" date="2020-10" db="EMBL/GenBank/DDBJ databases">
        <title>The Coptis chinensis genome and diversification of protoberbering-type alkaloids.</title>
        <authorList>
            <person name="Wang B."/>
            <person name="Shu S."/>
            <person name="Song C."/>
            <person name="Liu Y."/>
        </authorList>
    </citation>
    <scope>NUCLEOTIDE SEQUENCE [LARGE SCALE GENOMIC DNA]</scope>
    <source>
        <strain evidence="9">HL-2020</strain>
        <tissue evidence="9">Leaf</tissue>
    </source>
</reference>
<gene>
    <name evidence="9" type="ORF">IFM89_012286</name>
</gene>
<dbReference type="EMBL" id="JADFTS010000007">
    <property type="protein sequence ID" value="KAF9596555.1"/>
    <property type="molecule type" value="Genomic_DNA"/>
</dbReference>
<dbReference type="PANTHER" id="PTHR47968:SF75">
    <property type="entry name" value="CENTROMERE-ASSOCIATED PROTEIN E"/>
    <property type="match status" value="1"/>
</dbReference>
<feature type="coiled-coil region" evidence="7">
    <location>
        <begin position="1094"/>
        <end position="1203"/>
    </location>
</feature>
<dbReference type="PANTHER" id="PTHR47968">
    <property type="entry name" value="CENTROMERE PROTEIN E"/>
    <property type="match status" value="1"/>
</dbReference>
<keyword evidence="2 6" id="KW-0547">Nucleotide-binding</keyword>
<dbReference type="GO" id="GO:0007018">
    <property type="term" value="P:microtubule-based movement"/>
    <property type="evidence" value="ECO:0007669"/>
    <property type="project" value="InterPro"/>
</dbReference>
<keyword evidence="5 6" id="KW-0505">Motor protein</keyword>
<dbReference type="InterPro" id="IPR036961">
    <property type="entry name" value="Kinesin_motor_dom_sf"/>
</dbReference>
<dbReference type="GO" id="GO:0003777">
    <property type="term" value="F:microtubule motor activity"/>
    <property type="evidence" value="ECO:0007669"/>
    <property type="project" value="InterPro"/>
</dbReference>
<feature type="domain" description="Kinesin motor" evidence="8">
    <location>
        <begin position="3"/>
        <end position="326"/>
    </location>
</feature>
<proteinExistence type="inferred from homology"/>
<dbReference type="Gene3D" id="3.40.850.10">
    <property type="entry name" value="Kinesin motor domain"/>
    <property type="match status" value="1"/>
</dbReference>
<evidence type="ECO:0000256" key="5">
    <source>
        <dbReference type="ARBA" id="ARBA00023175"/>
    </source>
</evidence>
<evidence type="ECO:0000256" key="4">
    <source>
        <dbReference type="ARBA" id="ARBA00023054"/>
    </source>
</evidence>
<dbReference type="GO" id="GO:1901987">
    <property type="term" value="P:regulation of cell cycle phase transition"/>
    <property type="evidence" value="ECO:0007669"/>
    <property type="project" value="UniProtKB-ARBA"/>
</dbReference>
<evidence type="ECO:0000256" key="2">
    <source>
        <dbReference type="ARBA" id="ARBA00022741"/>
    </source>
</evidence>
<dbReference type="SMART" id="SM00129">
    <property type="entry name" value="KISc"/>
    <property type="match status" value="1"/>
</dbReference>
<organism evidence="9 10">
    <name type="scientific">Coptis chinensis</name>
    <dbReference type="NCBI Taxonomy" id="261450"/>
    <lineage>
        <taxon>Eukaryota</taxon>
        <taxon>Viridiplantae</taxon>
        <taxon>Streptophyta</taxon>
        <taxon>Embryophyta</taxon>
        <taxon>Tracheophyta</taxon>
        <taxon>Spermatophyta</taxon>
        <taxon>Magnoliopsida</taxon>
        <taxon>Ranunculales</taxon>
        <taxon>Ranunculaceae</taxon>
        <taxon>Coptidoideae</taxon>
        <taxon>Coptis</taxon>
    </lineage>
</organism>
<dbReference type="InterPro" id="IPR027417">
    <property type="entry name" value="P-loop_NTPase"/>
</dbReference>
<keyword evidence="4 7" id="KW-0175">Coiled coil</keyword>
<dbReference type="PROSITE" id="PS00411">
    <property type="entry name" value="KINESIN_MOTOR_1"/>
    <property type="match status" value="1"/>
</dbReference>
<dbReference type="GO" id="GO:0042327">
    <property type="term" value="P:positive regulation of phosphorylation"/>
    <property type="evidence" value="ECO:0007669"/>
    <property type="project" value="UniProtKB-ARBA"/>
</dbReference>
<accession>A0A835HA56</accession>
<comment type="similarity">
    <text evidence="1">Belongs to the TRAFAC class myosin-kinesin ATPase superfamily. Kinesin family. KIN-7 subfamily.</text>
</comment>
<feature type="coiled-coil region" evidence="7">
    <location>
        <begin position="997"/>
        <end position="1059"/>
    </location>
</feature>
<dbReference type="GO" id="GO:0008608">
    <property type="term" value="P:attachment of spindle microtubules to kinetochore"/>
    <property type="evidence" value="ECO:0007669"/>
    <property type="project" value="UniProtKB-ARBA"/>
</dbReference>
<dbReference type="GO" id="GO:0140694">
    <property type="term" value="P:membraneless organelle assembly"/>
    <property type="evidence" value="ECO:0007669"/>
    <property type="project" value="UniProtKB-ARBA"/>
</dbReference>
<dbReference type="InterPro" id="IPR001752">
    <property type="entry name" value="Kinesin_motor_dom"/>
</dbReference>
<evidence type="ECO:0000256" key="7">
    <source>
        <dbReference type="SAM" id="Coils"/>
    </source>
</evidence>
<feature type="coiled-coil region" evidence="7">
    <location>
        <begin position="847"/>
        <end position="960"/>
    </location>
</feature>
<evidence type="ECO:0000259" key="8">
    <source>
        <dbReference type="PROSITE" id="PS50067"/>
    </source>
</evidence>
<dbReference type="PROSITE" id="PS50067">
    <property type="entry name" value="KINESIN_MOTOR_2"/>
    <property type="match status" value="1"/>
</dbReference>
<comment type="caution">
    <text evidence="9">The sequence shown here is derived from an EMBL/GenBank/DDBJ whole genome shotgun (WGS) entry which is preliminary data.</text>
</comment>
<evidence type="ECO:0000313" key="9">
    <source>
        <dbReference type="EMBL" id="KAF9596555.1"/>
    </source>
</evidence>
<evidence type="ECO:0000256" key="1">
    <source>
        <dbReference type="ARBA" id="ARBA00007310"/>
    </source>
</evidence>
<dbReference type="InterPro" id="IPR027640">
    <property type="entry name" value="Kinesin-like_fam"/>
</dbReference>
<dbReference type="Proteomes" id="UP000631114">
    <property type="component" value="Unassembled WGS sequence"/>
</dbReference>
<dbReference type="GO" id="GO:0008017">
    <property type="term" value="F:microtubule binding"/>
    <property type="evidence" value="ECO:0007669"/>
    <property type="project" value="InterPro"/>
</dbReference>
<dbReference type="GO" id="GO:0033044">
    <property type="term" value="P:regulation of chromosome organization"/>
    <property type="evidence" value="ECO:0007669"/>
    <property type="project" value="UniProtKB-ARBA"/>
</dbReference>
<protein>
    <recommendedName>
        <fullName evidence="8">Kinesin motor domain-containing protein</fullName>
    </recommendedName>
</protein>
<feature type="binding site" evidence="6">
    <location>
        <begin position="78"/>
        <end position="85"/>
    </location>
    <ligand>
        <name>ATP</name>
        <dbReference type="ChEBI" id="CHEBI:30616"/>
    </ligand>
</feature>
<name>A0A835HA56_9MAGN</name>
<dbReference type="InterPro" id="IPR019821">
    <property type="entry name" value="Kinesin_motor_CS"/>
</dbReference>
<dbReference type="SUPFAM" id="SSF52540">
    <property type="entry name" value="P-loop containing nucleoside triphosphate hydrolases"/>
    <property type="match status" value="1"/>
</dbReference>
<dbReference type="GO" id="GO:0000278">
    <property type="term" value="P:mitotic cell cycle"/>
    <property type="evidence" value="ECO:0007669"/>
    <property type="project" value="UniProtKB-ARBA"/>
</dbReference>
<dbReference type="GO" id="GO:0000779">
    <property type="term" value="C:condensed chromosome, centromeric region"/>
    <property type="evidence" value="ECO:0007669"/>
    <property type="project" value="UniProtKB-ARBA"/>
</dbReference>
<dbReference type="Pfam" id="PF00225">
    <property type="entry name" value="Kinesin"/>
    <property type="match status" value="1"/>
</dbReference>
<dbReference type="GO" id="GO:0043515">
    <property type="term" value="F:kinetochore binding"/>
    <property type="evidence" value="ECO:0007669"/>
    <property type="project" value="UniProtKB-ARBA"/>
</dbReference>
<evidence type="ECO:0000256" key="3">
    <source>
        <dbReference type="ARBA" id="ARBA00022840"/>
    </source>
</evidence>
<dbReference type="OrthoDB" id="3176171at2759"/>
<keyword evidence="3 6" id="KW-0067">ATP-binding</keyword>
<dbReference type="PRINTS" id="PR00380">
    <property type="entry name" value="KINESINHEAVY"/>
</dbReference>